<evidence type="ECO:0000313" key="3">
    <source>
        <dbReference type="EMBL" id="MBA5726895.1"/>
    </source>
</evidence>
<name>A0ABR5ZRI6_9PROT</name>
<keyword evidence="4" id="KW-1185">Reference proteome</keyword>
<dbReference type="SUPFAM" id="SSF47598">
    <property type="entry name" value="Ribbon-helix-helix"/>
    <property type="match status" value="1"/>
</dbReference>
<feature type="domain" description="Ribbon-helix-helix protein CopG" evidence="2">
    <location>
        <begin position="28"/>
        <end position="62"/>
    </location>
</feature>
<gene>
    <name evidence="3" type="ORF">CPA56_02655</name>
</gene>
<dbReference type="InterPro" id="IPR010985">
    <property type="entry name" value="Ribbon_hlx_hlx"/>
</dbReference>
<sequence>MDTSIEVIPKKKKRGRPATGKDPLLTGRVPASLIKALEEWAARHDITRSEAIRRLIQRGLEAEERG</sequence>
<reference evidence="3 4" key="1">
    <citation type="submission" date="2017-10" db="EMBL/GenBank/DDBJ databases">
        <authorList>
            <person name="Jakob F."/>
        </authorList>
    </citation>
    <scope>NUCLEOTIDE SEQUENCE [LARGE SCALE GENOMIC DNA]</scope>
    <source>
        <strain evidence="3 4">TMW 2.1889</strain>
    </source>
</reference>
<comment type="caution">
    <text evidence="3">The sequence shown here is derived from an EMBL/GenBank/DDBJ whole genome shotgun (WGS) entry which is preliminary data.</text>
</comment>
<evidence type="ECO:0000313" key="4">
    <source>
        <dbReference type="Proteomes" id="UP000765338"/>
    </source>
</evidence>
<dbReference type="Pfam" id="PF01402">
    <property type="entry name" value="RHH_1"/>
    <property type="match status" value="1"/>
</dbReference>
<proteinExistence type="predicted"/>
<dbReference type="Proteomes" id="UP000765338">
    <property type="component" value="Unassembled WGS sequence"/>
</dbReference>
<protein>
    <submittedName>
        <fullName evidence="3">CopG family transcriptional regulator</fullName>
    </submittedName>
</protein>
<dbReference type="InterPro" id="IPR002145">
    <property type="entry name" value="CopG"/>
</dbReference>
<dbReference type="EMBL" id="PDLY01000001">
    <property type="protein sequence ID" value="MBA5726895.1"/>
    <property type="molecule type" value="Genomic_DNA"/>
</dbReference>
<evidence type="ECO:0000259" key="2">
    <source>
        <dbReference type="Pfam" id="PF01402"/>
    </source>
</evidence>
<feature type="region of interest" description="Disordered" evidence="1">
    <location>
        <begin position="1"/>
        <end position="25"/>
    </location>
</feature>
<evidence type="ECO:0000256" key="1">
    <source>
        <dbReference type="SAM" id="MobiDB-lite"/>
    </source>
</evidence>
<organism evidence="3 4">
    <name type="scientific">Bombella mellum</name>
    <dbReference type="NCBI Taxonomy" id="2039288"/>
    <lineage>
        <taxon>Bacteria</taxon>
        <taxon>Pseudomonadati</taxon>
        <taxon>Pseudomonadota</taxon>
        <taxon>Alphaproteobacteria</taxon>
        <taxon>Acetobacterales</taxon>
        <taxon>Acetobacteraceae</taxon>
        <taxon>Bombella</taxon>
    </lineage>
</organism>
<accession>A0ABR5ZRI6</accession>